<evidence type="ECO:0000313" key="11">
    <source>
        <dbReference type="EMBL" id="KAA8495499.1"/>
    </source>
</evidence>
<evidence type="ECO:0000259" key="9">
    <source>
        <dbReference type="Pfam" id="PF03345"/>
    </source>
</evidence>
<comment type="function">
    <text evidence="8">Subunit of the oligosaccharyl transferase (OST) complex that catalyzes the initial transfer of a defined glycan (Glc(3)Man(9)GlcNAc(2) in eukaryotes) from the lipid carrier dolichol-pyrophosphate to an asparagine residue within an Asn-X-Ser/Thr consensus motif in nascent polypeptide chains, the first step in protein N-glycosylation. N-glycosylation occurs cotranslationally and the complex associates with the Sec61 complex at the channel-forming translocon complex that mediates protein translocation across the endoplasmic reticulum (ER).</text>
</comment>
<dbReference type="Pfam" id="PF03345">
    <property type="entry name" value="OST48_N"/>
    <property type="match status" value="1"/>
</dbReference>
<evidence type="ECO:0000256" key="6">
    <source>
        <dbReference type="ARBA" id="ARBA00022989"/>
    </source>
</evidence>
<dbReference type="OrthoDB" id="29105at2759"/>
<dbReference type="InterPro" id="IPR055459">
    <property type="entry name" value="OST48_MD"/>
</dbReference>
<feature type="transmembrane region" description="Helical" evidence="8">
    <location>
        <begin position="432"/>
        <end position="454"/>
    </location>
</feature>
<comment type="subcellular location">
    <subcellularLocation>
        <location evidence="8">Endoplasmic reticulum membrane</location>
        <topology evidence="8">Single-pass type I membrane protein</topology>
    </subcellularLocation>
    <subcellularLocation>
        <location evidence="1">Membrane</location>
        <topology evidence="1">Single-pass type I membrane protein</topology>
    </subcellularLocation>
</comment>
<evidence type="ECO:0000313" key="12">
    <source>
        <dbReference type="Proteomes" id="UP000324585"/>
    </source>
</evidence>
<organism evidence="11 12">
    <name type="scientific">Porphyridium purpureum</name>
    <name type="common">Red alga</name>
    <name type="synonym">Porphyridium cruentum</name>
    <dbReference type="NCBI Taxonomy" id="35688"/>
    <lineage>
        <taxon>Eukaryota</taxon>
        <taxon>Rhodophyta</taxon>
        <taxon>Bangiophyceae</taxon>
        <taxon>Porphyridiales</taxon>
        <taxon>Porphyridiaceae</taxon>
        <taxon>Porphyridium</taxon>
    </lineage>
</organism>
<dbReference type="PANTHER" id="PTHR10830:SF0">
    <property type="entry name" value="DOLICHYL-DIPHOSPHOOLIGOSACCHARIDE--PROTEIN GLYCOSYLTRANSFERASE 48 KDA SUBUNIT"/>
    <property type="match status" value="1"/>
</dbReference>
<evidence type="ECO:0000256" key="3">
    <source>
        <dbReference type="ARBA" id="ARBA00008743"/>
    </source>
</evidence>
<dbReference type="UniPathway" id="UPA00378"/>
<comment type="caution">
    <text evidence="8">Lacks conserved residue(s) required for the propagation of feature annotation.</text>
</comment>
<dbReference type="GO" id="GO:0018279">
    <property type="term" value="P:protein N-linked glycosylation via asparagine"/>
    <property type="evidence" value="ECO:0007669"/>
    <property type="project" value="UniProtKB-UniRule"/>
</dbReference>
<gene>
    <name evidence="11" type="ORF">FVE85_1654</name>
</gene>
<dbReference type="GO" id="GO:0016740">
    <property type="term" value="F:transferase activity"/>
    <property type="evidence" value="ECO:0007669"/>
    <property type="project" value="UniProtKB-KW"/>
</dbReference>
<keyword evidence="4 8" id="KW-0812">Transmembrane</keyword>
<proteinExistence type="inferred from homology"/>
<keyword evidence="7 8" id="KW-0472">Membrane</keyword>
<evidence type="ECO:0000256" key="5">
    <source>
        <dbReference type="ARBA" id="ARBA00022824"/>
    </source>
</evidence>
<name>A0A5J4YVH5_PORPP</name>
<dbReference type="OMA" id="AHDEYPR"/>
<keyword evidence="12" id="KW-1185">Reference proteome</keyword>
<dbReference type="InterPro" id="IPR005013">
    <property type="entry name" value="DDOST_48_kDa_subunit"/>
</dbReference>
<feature type="domain" description="OST48 middle" evidence="10">
    <location>
        <begin position="312"/>
        <end position="455"/>
    </location>
</feature>
<evidence type="ECO:0000256" key="8">
    <source>
        <dbReference type="RuleBase" id="RU361142"/>
    </source>
</evidence>
<evidence type="ECO:0000256" key="2">
    <source>
        <dbReference type="ARBA" id="ARBA00004922"/>
    </source>
</evidence>
<dbReference type="AlphaFoldDB" id="A0A5J4YVH5"/>
<keyword evidence="6 8" id="KW-1133">Transmembrane helix</keyword>
<dbReference type="EMBL" id="VRMN01000003">
    <property type="protein sequence ID" value="KAA8495499.1"/>
    <property type="molecule type" value="Genomic_DNA"/>
</dbReference>
<evidence type="ECO:0000256" key="7">
    <source>
        <dbReference type="ARBA" id="ARBA00023136"/>
    </source>
</evidence>
<feature type="transmembrane region" description="Helical" evidence="8">
    <location>
        <begin position="17"/>
        <end position="40"/>
    </location>
</feature>
<dbReference type="InterPro" id="IPR055457">
    <property type="entry name" value="OST48_N"/>
</dbReference>
<keyword evidence="11" id="KW-0808">Transferase</keyword>
<comment type="subunit">
    <text evidence="8">Component of the oligosaccharyltransferase (OST) complex.</text>
</comment>
<comment type="similarity">
    <text evidence="3 8">Belongs to the DDOST 48 kDa subunit family.</text>
</comment>
<dbReference type="Proteomes" id="UP000324585">
    <property type="component" value="Unassembled WGS sequence"/>
</dbReference>
<protein>
    <recommendedName>
        <fullName evidence="8">Dolichyl-diphosphooligosaccharide--protein glycosyltransferase 48 kDa subunit</fullName>
        <shortName evidence="8">Oligosaccharyl transferase 48 kDa subunit</shortName>
    </recommendedName>
</protein>
<comment type="pathway">
    <text evidence="2 8">Protein modification; protein glycosylation.</text>
</comment>
<evidence type="ECO:0000259" key="10">
    <source>
        <dbReference type="Pfam" id="PF23358"/>
    </source>
</evidence>
<reference evidence="12" key="1">
    <citation type="journal article" date="2019" name="Nat. Commun.">
        <title>Expansion of phycobilisome linker gene families in mesophilic red algae.</title>
        <authorList>
            <person name="Lee J."/>
            <person name="Kim D."/>
            <person name="Bhattacharya D."/>
            <person name="Yoon H.S."/>
        </authorList>
    </citation>
    <scope>NUCLEOTIDE SEQUENCE [LARGE SCALE GENOMIC DNA]</scope>
    <source>
        <strain evidence="12">CCMP 1328</strain>
    </source>
</reference>
<evidence type="ECO:0000256" key="4">
    <source>
        <dbReference type="ARBA" id="ARBA00022692"/>
    </source>
</evidence>
<evidence type="ECO:0000256" key="1">
    <source>
        <dbReference type="ARBA" id="ARBA00004479"/>
    </source>
</evidence>
<dbReference type="Pfam" id="PF23358">
    <property type="entry name" value="OST48_MD"/>
    <property type="match status" value="1"/>
</dbReference>
<feature type="domain" description="OST48 N-terminal" evidence="9">
    <location>
        <begin position="47"/>
        <end position="296"/>
    </location>
</feature>
<dbReference type="GO" id="GO:0008250">
    <property type="term" value="C:oligosaccharyltransferase complex"/>
    <property type="evidence" value="ECO:0007669"/>
    <property type="project" value="TreeGrafter"/>
</dbReference>
<accession>A0A5J4YVH5</accession>
<comment type="caution">
    <text evidence="11">The sequence shown here is derived from an EMBL/GenBank/DDBJ whole genome shotgun (WGS) entry which is preliminary data.</text>
</comment>
<keyword evidence="5 8" id="KW-0256">Endoplasmic reticulum</keyword>
<sequence length="471" mass="51226">MAGSFWYRLQPRGSTRWVLTMLGMIFMLLIVMGGAGVVAIGPDGRDRVVVIVPTLSDMQEKYKTIQEHLVETGYAVTVKALDAPDTAEILLMQDGEYVFDTAVSLVPRAQNLGPGWSAGAVLDFVDQGGSVFVAADYNYGAFTKQLAAGLGVQLDDKLNVVIDHGSFDAGLDQDGSHSFIKAGGVTKAKPIVNAGSPSASSILFKGVGASLYTSNELVEPVLWGSPSAYCGRKFESATDIPLASGNEVVLGAVLQARNTGTGRGAYIGGVAMLQDQVMQLAGVKHRDFYLDLLSWTCGERGVLKAENVRHWLANNGEQRGTYKVQDDIGFALDVFEWAGALGHWIPTTPEDMQVEFTMLNPYIRARLVPLVSESSGESASMHANLTIPDVIGIYKFEIAYVRTGYSHVALMENVNVRPFWHNEYERFIPQAYPYYASAFVMMGSLIVFTAVVLYGKPTVDAERQHKAKDAR</sequence>
<dbReference type="PANTHER" id="PTHR10830">
    <property type="entry name" value="DOLICHYL-DIPHOSPHOOLIGOSACCHARIDE--PROTEIN GLYCOSYLTRANSFERASE 48 KDA SUBUNIT"/>
    <property type="match status" value="1"/>
</dbReference>